<evidence type="ECO:0000256" key="1">
    <source>
        <dbReference type="ARBA" id="ARBA00006479"/>
    </source>
</evidence>
<dbReference type="CDD" id="cd24152">
    <property type="entry name" value="ASKHA_NBD_ROK-like"/>
    <property type="match status" value="1"/>
</dbReference>
<sequence length="310" mass="33643">MTNYLVFDVGGSTVKYAVINSKGDFLLKGSLPSVLDDFQRFSEEIMSLIAIHKVQHEVAGIAFSTPGGVDSDSGIIGGASSLPCIHGPNFKEVFGELSGLPVEIENDANCAALGEVWKGAAQYNQNVLFTVIGSGIGGAVIKDRRVHKGVNLHGGEVGYMVMDITKQKDKVAFRTWSEMAATVSLVNRVAAIKQVHAADLKGEDIFDDAEKGDPVCRDAIDDFYLSLAQGIYNLQYVYDPEKIILGGAISVRTDLIEQINRKIDLIVDAVGIAKIRPVIETCHFKNDANLLGALYHFLQCQQEQAVKRIS</sequence>
<proteinExistence type="inferred from homology"/>
<dbReference type="EMBL" id="JAUHTR010000013">
    <property type="protein sequence ID" value="MDN4526674.1"/>
    <property type="molecule type" value="Genomic_DNA"/>
</dbReference>
<dbReference type="Pfam" id="PF00480">
    <property type="entry name" value="ROK"/>
    <property type="match status" value="1"/>
</dbReference>
<accession>A0ABT8I0X3</accession>
<comment type="caution">
    <text evidence="2">The sequence shown here is derived from an EMBL/GenBank/DDBJ whole genome shotgun (WGS) entry which is preliminary data.</text>
</comment>
<reference evidence="2" key="1">
    <citation type="submission" date="2023-07" db="EMBL/GenBank/DDBJ databases">
        <title>Fictibacillus sp. isolated from freshwater pond.</title>
        <authorList>
            <person name="Kirdat K."/>
            <person name="Bhat A."/>
            <person name="Mourya A."/>
            <person name="Yadav A."/>
        </authorList>
    </citation>
    <scope>NUCLEOTIDE SEQUENCE</scope>
    <source>
        <strain evidence="2">NE201</strain>
    </source>
</reference>
<protein>
    <submittedName>
        <fullName evidence="2">ROK family protein</fullName>
    </submittedName>
</protein>
<gene>
    <name evidence="2" type="ORF">QYB97_19490</name>
</gene>
<dbReference type="PANTHER" id="PTHR18964">
    <property type="entry name" value="ROK (REPRESSOR, ORF, KINASE) FAMILY"/>
    <property type="match status" value="1"/>
</dbReference>
<evidence type="ECO:0000313" key="2">
    <source>
        <dbReference type="EMBL" id="MDN4526674.1"/>
    </source>
</evidence>
<name>A0ABT8I0X3_9BACL</name>
<dbReference type="Gene3D" id="3.30.420.40">
    <property type="match status" value="2"/>
</dbReference>
<dbReference type="RefSeq" id="WP_301167695.1">
    <property type="nucleotide sequence ID" value="NZ_JAUHTR010000013.1"/>
</dbReference>
<evidence type="ECO:0000313" key="3">
    <source>
        <dbReference type="Proteomes" id="UP001172721"/>
    </source>
</evidence>
<keyword evidence="3" id="KW-1185">Reference proteome</keyword>
<dbReference type="PANTHER" id="PTHR18964:SF170">
    <property type="entry name" value="SUGAR KINASE"/>
    <property type="match status" value="1"/>
</dbReference>
<comment type="similarity">
    <text evidence="1">Belongs to the ROK (NagC/XylR) family.</text>
</comment>
<dbReference type="InterPro" id="IPR043129">
    <property type="entry name" value="ATPase_NBD"/>
</dbReference>
<dbReference type="Proteomes" id="UP001172721">
    <property type="component" value="Unassembled WGS sequence"/>
</dbReference>
<dbReference type="SUPFAM" id="SSF53067">
    <property type="entry name" value="Actin-like ATPase domain"/>
    <property type="match status" value="1"/>
</dbReference>
<dbReference type="InterPro" id="IPR000600">
    <property type="entry name" value="ROK"/>
</dbReference>
<organism evidence="2 3">
    <name type="scientific">Fictibacillus fluitans</name>
    <dbReference type="NCBI Taxonomy" id="3058422"/>
    <lineage>
        <taxon>Bacteria</taxon>
        <taxon>Bacillati</taxon>
        <taxon>Bacillota</taxon>
        <taxon>Bacilli</taxon>
        <taxon>Bacillales</taxon>
        <taxon>Fictibacillaceae</taxon>
        <taxon>Fictibacillus</taxon>
    </lineage>
</organism>